<dbReference type="SUPFAM" id="SSF53756">
    <property type="entry name" value="UDP-Glycosyltransferase/glycogen phosphorylase"/>
    <property type="match status" value="2"/>
</dbReference>
<dbReference type="Proteomes" id="UP000630936">
    <property type="component" value="Unassembled WGS sequence"/>
</dbReference>
<reference evidence="1" key="1">
    <citation type="journal article" date="2014" name="Int. J. Syst. Evol. Microbiol.">
        <title>Complete genome sequence of Corynebacterium casei LMG S-19264T (=DSM 44701T), isolated from a smear-ripened cheese.</title>
        <authorList>
            <consortium name="US DOE Joint Genome Institute (JGI-PGF)"/>
            <person name="Walter F."/>
            <person name="Albersmeier A."/>
            <person name="Kalinowski J."/>
            <person name="Ruckert C."/>
        </authorList>
    </citation>
    <scope>NUCLEOTIDE SEQUENCE</scope>
    <source>
        <strain evidence="1">JCM 4988</strain>
    </source>
</reference>
<dbReference type="PANTHER" id="PTHR45947">
    <property type="entry name" value="SULFOQUINOVOSYL TRANSFERASE SQD2"/>
    <property type="match status" value="1"/>
</dbReference>
<dbReference type="Pfam" id="PF13692">
    <property type="entry name" value="Glyco_trans_1_4"/>
    <property type="match status" value="2"/>
</dbReference>
<dbReference type="GO" id="GO:0016757">
    <property type="term" value="F:glycosyltransferase activity"/>
    <property type="evidence" value="ECO:0007669"/>
    <property type="project" value="TreeGrafter"/>
</dbReference>
<evidence type="ECO:0000313" key="1">
    <source>
        <dbReference type="EMBL" id="GGZ23295.1"/>
    </source>
</evidence>
<comment type="caution">
    <text evidence="1">The sequence shown here is derived from an EMBL/GenBank/DDBJ whole genome shotgun (WGS) entry which is preliminary data.</text>
</comment>
<dbReference type="AlphaFoldDB" id="A0A918UNU7"/>
<evidence type="ECO:0008006" key="3">
    <source>
        <dbReference type="Google" id="ProtNLM"/>
    </source>
</evidence>
<protein>
    <recommendedName>
        <fullName evidence="3">Glycosyltransferase</fullName>
    </recommendedName>
</protein>
<name>A0A918UNU7_9ACTN</name>
<dbReference type="PANTHER" id="PTHR45947:SF3">
    <property type="entry name" value="SULFOQUINOVOSYL TRANSFERASE SQD2"/>
    <property type="match status" value="1"/>
</dbReference>
<evidence type="ECO:0000313" key="2">
    <source>
        <dbReference type="Proteomes" id="UP000630936"/>
    </source>
</evidence>
<dbReference type="Gene3D" id="3.40.50.2000">
    <property type="entry name" value="Glycogen Phosphorylase B"/>
    <property type="match status" value="2"/>
</dbReference>
<reference evidence="1" key="2">
    <citation type="submission" date="2020-09" db="EMBL/GenBank/DDBJ databases">
        <authorList>
            <person name="Sun Q."/>
            <person name="Ohkuma M."/>
        </authorList>
    </citation>
    <scope>NUCLEOTIDE SEQUENCE</scope>
    <source>
        <strain evidence="1">JCM 4988</strain>
    </source>
</reference>
<accession>A0A918UNU7</accession>
<sequence>MSLRVLLFLPVYGRPDLPTGAAITSAEYVAGLVAAGHQAEVVTTRLAAGTPRLVDGVKVWPVTHWQRALQAVRPQLVVSHHADRRAVRLVAATGGVPHLLMVHGMARDLDLGGPAMAWFPSQACRAHYPYGGPSLVLPPPVAPARYRTTPGDLITLNGSTGPKGADVLAAVAEALPGERFLMVRTPGRDPLLLPANVKLVDRTDPRDVYARTRLLLMPSAVESYGRVGVEAMVSGIPVIAAPLPGIWEALGDAAVYVDRDDAAGWVRAVEEVSEPQAYTAASRRALDRTAGLDPAMSLAAFENACRSLASRPAPVRPAAPAAAPPAVAVPRAPDVVAWIHYGVPYRQAGSETMLHTMMRSLHEAGRSVLLVCSDMPKAAPSWHVGGVPYVSLPADAAEAQLRAMRPRVIVSHHHYGYRAVTLAREISARSVLILHNDHEQPALDARPDLCVYNTHWIIPELAERYPWLGDVPGVVVHPPVIPGEHRAAWTGQSVTLVNLNRDKGVETWRATARLLPRLPFLGVTGAHGRQLPHPRHGNMRVIPQTTDMRGAVWARTRVLLVPSVYESYGMAAVEALASGLPVIAHPTPGLRESLGDAGTFVDREDVSAWAYAVRRLYSGSQRAEASARARDRSAYLDAQTGREMALWVDVVTGLMSGQRPGLR</sequence>
<keyword evidence="2" id="KW-1185">Reference proteome</keyword>
<dbReference type="CDD" id="cd03801">
    <property type="entry name" value="GT4_PimA-like"/>
    <property type="match status" value="1"/>
</dbReference>
<organism evidence="1 2">
    <name type="scientific">Streptomyces inusitatus</name>
    <dbReference type="NCBI Taxonomy" id="68221"/>
    <lineage>
        <taxon>Bacteria</taxon>
        <taxon>Bacillati</taxon>
        <taxon>Actinomycetota</taxon>
        <taxon>Actinomycetes</taxon>
        <taxon>Kitasatosporales</taxon>
        <taxon>Streptomycetaceae</taxon>
        <taxon>Streptomyces</taxon>
    </lineage>
</organism>
<dbReference type="InterPro" id="IPR050194">
    <property type="entry name" value="Glycosyltransferase_grp1"/>
</dbReference>
<proteinExistence type="predicted"/>
<dbReference type="EMBL" id="BMWG01000003">
    <property type="protein sequence ID" value="GGZ23295.1"/>
    <property type="molecule type" value="Genomic_DNA"/>
</dbReference>
<gene>
    <name evidence="1" type="ORF">GCM10010387_15520</name>
</gene>